<dbReference type="EMBL" id="MNCJ02000321">
    <property type="protein sequence ID" value="KAF5801890.1"/>
    <property type="molecule type" value="Genomic_DNA"/>
</dbReference>
<evidence type="ECO:0000313" key="2">
    <source>
        <dbReference type="Proteomes" id="UP000215914"/>
    </source>
</evidence>
<comment type="caution">
    <text evidence="1">The sequence shown here is derived from an EMBL/GenBank/DDBJ whole genome shotgun (WGS) entry which is preliminary data.</text>
</comment>
<proteinExistence type="predicted"/>
<reference evidence="1" key="2">
    <citation type="submission" date="2020-06" db="EMBL/GenBank/DDBJ databases">
        <title>Helianthus annuus Genome sequencing and assembly Release 2.</title>
        <authorList>
            <person name="Gouzy J."/>
            <person name="Langlade N."/>
            <person name="Munos S."/>
        </authorList>
    </citation>
    <scope>NUCLEOTIDE SEQUENCE</scope>
    <source>
        <tissue evidence="1">Leaves</tissue>
    </source>
</reference>
<dbReference type="AlphaFoldDB" id="A0A9K3NJF5"/>
<gene>
    <name evidence="1" type="ORF">HanXRQr2_Chr06g0253331</name>
</gene>
<dbReference type="Gramene" id="mRNA:HanXRQr2_Chr06g0253331">
    <property type="protein sequence ID" value="mRNA:HanXRQr2_Chr06g0253331"/>
    <property type="gene ID" value="HanXRQr2_Chr06g0253331"/>
</dbReference>
<sequence length="73" mass="8628">MHASKDSFLQSSVRQRSFLSLLFRFGCIYVNGSVKIIMLQPCESRNSFDQRNELRQWYIHISSNLLQISINKF</sequence>
<reference evidence="1" key="1">
    <citation type="journal article" date="2017" name="Nature">
        <title>The sunflower genome provides insights into oil metabolism, flowering and Asterid evolution.</title>
        <authorList>
            <person name="Badouin H."/>
            <person name="Gouzy J."/>
            <person name="Grassa C.J."/>
            <person name="Murat F."/>
            <person name="Staton S.E."/>
            <person name="Cottret L."/>
            <person name="Lelandais-Briere C."/>
            <person name="Owens G.L."/>
            <person name="Carrere S."/>
            <person name="Mayjonade B."/>
            <person name="Legrand L."/>
            <person name="Gill N."/>
            <person name="Kane N.C."/>
            <person name="Bowers J.E."/>
            <person name="Hubner S."/>
            <person name="Bellec A."/>
            <person name="Berard A."/>
            <person name="Berges H."/>
            <person name="Blanchet N."/>
            <person name="Boniface M.C."/>
            <person name="Brunel D."/>
            <person name="Catrice O."/>
            <person name="Chaidir N."/>
            <person name="Claudel C."/>
            <person name="Donnadieu C."/>
            <person name="Faraut T."/>
            <person name="Fievet G."/>
            <person name="Helmstetter N."/>
            <person name="King M."/>
            <person name="Knapp S.J."/>
            <person name="Lai Z."/>
            <person name="Le Paslier M.C."/>
            <person name="Lippi Y."/>
            <person name="Lorenzon L."/>
            <person name="Mandel J.R."/>
            <person name="Marage G."/>
            <person name="Marchand G."/>
            <person name="Marquand E."/>
            <person name="Bret-Mestries E."/>
            <person name="Morien E."/>
            <person name="Nambeesan S."/>
            <person name="Nguyen T."/>
            <person name="Pegot-Espagnet P."/>
            <person name="Pouilly N."/>
            <person name="Raftis F."/>
            <person name="Sallet E."/>
            <person name="Schiex T."/>
            <person name="Thomas J."/>
            <person name="Vandecasteele C."/>
            <person name="Vares D."/>
            <person name="Vear F."/>
            <person name="Vautrin S."/>
            <person name="Crespi M."/>
            <person name="Mangin B."/>
            <person name="Burke J.M."/>
            <person name="Salse J."/>
            <person name="Munos S."/>
            <person name="Vincourt P."/>
            <person name="Rieseberg L.H."/>
            <person name="Langlade N.B."/>
        </authorList>
    </citation>
    <scope>NUCLEOTIDE SEQUENCE</scope>
    <source>
        <tissue evidence="1">Leaves</tissue>
    </source>
</reference>
<organism evidence="1 2">
    <name type="scientific">Helianthus annuus</name>
    <name type="common">Common sunflower</name>
    <dbReference type="NCBI Taxonomy" id="4232"/>
    <lineage>
        <taxon>Eukaryota</taxon>
        <taxon>Viridiplantae</taxon>
        <taxon>Streptophyta</taxon>
        <taxon>Embryophyta</taxon>
        <taxon>Tracheophyta</taxon>
        <taxon>Spermatophyta</taxon>
        <taxon>Magnoliopsida</taxon>
        <taxon>eudicotyledons</taxon>
        <taxon>Gunneridae</taxon>
        <taxon>Pentapetalae</taxon>
        <taxon>asterids</taxon>
        <taxon>campanulids</taxon>
        <taxon>Asterales</taxon>
        <taxon>Asteraceae</taxon>
        <taxon>Asteroideae</taxon>
        <taxon>Heliantheae alliance</taxon>
        <taxon>Heliantheae</taxon>
        <taxon>Helianthus</taxon>
    </lineage>
</organism>
<protein>
    <submittedName>
        <fullName evidence="1">Uncharacterized protein</fullName>
    </submittedName>
</protein>
<accession>A0A9K3NJF5</accession>
<dbReference type="Proteomes" id="UP000215914">
    <property type="component" value="Unassembled WGS sequence"/>
</dbReference>
<name>A0A9K3NJF5_HELAN</name>
<keyword evidence="2" id="KW-1185">Reference proteome</keyword>
<evidence type="ECO:0000313" key="1">
    <source>
        <dbReference type="EMBL" id="KAF5801890.1"/>
    </source>
</evidence>